<dbReference type="SUPFAM" id="SSF54637">
    <property type="entry name" value="Thioesterase/thiol ester dehydrase-isomerase"/>
    <property type="match status" value="1"/>
</dbReference>
<dbReference type="KEGG" id="aup:AsAng_0064270"/>
<evidence type="ECO:0000313" key="3">
    <source>
        <dbReference type="Proteomes" id="UP001060919"/>
    </source>
</evidence>
<dbReference type="Pfam" id="PF22818">
    <property type="entry name" value="ApeI-like"/>
    <property type="match status" value="1"/>
</dbReference>
<organism evidence="2 3">
    <name type="scientific">Aureispira anguillae</name>
    <dbReference type="NCBI Taxonomy" id="2864201"/>
    <lineage>
        <taxon>Bacteria</taxon>
        <taxon>Pseudomonadati</taxon>
        <taxon>Bacteroidota</taxon>
        <taxon>Saprospiria</taxon>
        <taxon>Saprospirales</taxon>
        <taxon>Saprospiraceae</taxon>
        <taxon>Aureispira</taxon>
    </lineage>
</organism>
<keyword evidence="2" id="KW-0614">Plasmid</keyword>
<proteinExistence type="predicted"/>
<dbReference type="Proteomes" id="UP001060919">
    <property type="component" value="Plasmid pAUEa"/>
</dbReference>
<dbReference type="RefSeq" id="WP_264793632.1">
    <property type="nucleotide sequence ID" value="NZ_AP026868.1"/>
</dbReference>
<dbReference type="AlphaFoldDB" id="A0A915YLX9"/>
<dbReference type="Gene3D" id="3.10.129.10">
    <property type="entry name" value="Hotdog Thioesterase"/>
    <property type="match status" value="1"/>
</dbReference>
<feature type="domain" description="ApeI dehydratase-like" evidence="1">
    <location>
        <begin position="12"/>
        <end position="94"/>
    </location>
</feature>
<name>A0A915YLX9_9BACT</name>
<sequence length="120" mass="13463">MLQGDFFSLTQQNITENTIDSQISLMVDHSIYQGHFPQQPVVPGVCMMQILAELTTEALGKKVRLKKAQQVKFLIPIVPQKNPDLQVKIKYATNDNGTLKITGSIHSEELTFFKFKGTLA</sequence>
<dbReference type="EMBL" id="AP026868">
    <property type="protein sequence ID" value="BDS15643.1"/>
    <property type="molecule type" value="Genomic_DNA"/>
</dbReference>
<evidence type="ECO:0000313" key="2">
    <source>
        <dbReference type="EMBL" id="BDS15643.1"/>
    </source>
</evidence>
<gene>
    <name evidence="2" type="ORF">AsAng_0064270</name>
</gene>
<protein>
    <recommendedName>
        <fullName evidence="1">ApeI dehydratase-like domain-containing protein</fullName>
    </recommendedName>
</protein>
<dbReference type="GO" id="GO:0016829">
    <property type="term" value="F:lyase activity"/>
    <property type="evidence" value="ECO:0007669"/>
    <property type="project" value="UniProtKB-KW"/>
</dbReference>
<accession>A0A915YLX9</accession>
<geneLocation type="plasmid" evidence="2 3">
    <name>pAUEa</name>
</geneLocation>
<keyword evidence="3" id="KW-1185">Reference proteome</keyword>
<dbReference type="InterPro" id="IPR029069">
    <property type="entry name" value="HotDog_dom_sf"/>
</dbReference>
<reference evidence="2" key="1">
    <citation type="submission" date="2022-09" db="EMBL/GenBank/DDBJ databases">
        <title>Aureispira anguillicida sp. nov., isolated from Leptocephalus of Japanese eel Anguilla japonica.</title>
        <authorList>
            <person name="Yuasa K."/>
            <person name="Mekata T."/>
            <person name="Ikunari K."/>
        </authorList>
    </citation>
    <scope>NUCLEOTIDE SEQUENCE</scope>
    <source>
        <strain evidence="2">EL160426</strain>
        <plasmid evidence="2">pAUEa</plasmid>
    </source>
</reference>
<dbReference type="InterPro" id="IPR054545">
    <property type="entry name" value="ApeI-like"/>
</dbReference>
<evidence type="ECO:0000259" key="1">
    <source>
        <dbReference type="Pfam" id="PF22818"/>
    </source>
</evidence>